<evidence type="ECO:0000313" key="2">
    <source>
        <dbReference type="EMBL" id="MBA5689503.1"/>
    </source>
</evidence>
<dbReference type="RefSeq" id="WP_182156146.1">
    <property type="nucleotide sequence ID" value="NZ_JACEZU010000011.1"/>
</dbReference>
<sequence length="60" mass="5852">MTVNAVATNSATVQAPPAPQPKAAPKTTAEQPAAPPPPPPPAPAVNTQGQKIGTTISTTA</sequence>
<keyword evidence="3" id="KW-1185">Reference proteome</keyword>
<comment type="caution">
    <text evidence="2">The sequence shown here is derived from an EMBL/GenBank/DDBJ whole genome shotgun (WGS) entry which is preliminary data.</text>
</comment>
<organism evidence="2 3">
    <name type="scientific">Rugamonas apoptosis</name>
    <dbReference type="NCBI Taxonomy" id="2758570"/>
    <lineage>
        <taxon>Bacteria</taxon>
        <taxon>Pseudomonadati</taxon>
        <taxon>Pseudomonadota</taxon>
        <taxon>Betaproteobacteria</taxon>
        <taxon>Burkholderiales</taxon>
        <taxon>Oxalobacteraceae</taxon>
        <taxon>Telluria group</taxon>
        <taxon>Rugamonas</taxon>
    </lineage>
</organism>
<dbReference type="Proteomes" id="UP000573499">
    <property type="component" value="Unassembled WGS sequence"/>
</dbReference>
<dbReference type="EMBL" id="JACEZU010000011">
    <property type="protein sequence ID" value="MBA5689503.1"/>
    <property type="molecule type" value="Genomic_DNA"/>
</dbReference>
<gene>
    <name evidence="2" type="ORF">H3H39_20880</name>
</gene>
<accession>A0A7W2FD29</accession>
<feature type="compositionally biased region" description="Pro residues" evidence="1">
    <location>
        <begin position="33"/>
        <end position="43"/>
    </location>
</feature>
<feature type="region of interest" description="Disordered" evidence="1">
    <location>
        <begin position="1"/>
        <end position="60"/>
    </location>
</feature>
<evidence type="ECO:0000256" key="1">
    <source>
        <dbReference type="SAM" id="MobiDB-lite"/>
    </source>
</evidence>
<feature type="compositionally biased region" description="Polar residues" evidence="1">
    <location>
        <begin position="45"/>
        <end position="60"/>
    </location>
</feature>
<feature type="compositionally biased region" description="Polar residues" evidence="1">
    <location>
        <begin position="1"/>
        <end position="13"/>
    </location>
</feature>
<reference evidence="2 3" key="1">
    <citation type="submission" date="2020-07" db="EMBL/GenBank/DDBJ databases">
        <title>Novel species isolated from subtropical streams in China.</title>
        <authorList>
            <person name="Lu H."/>
        </authorList>
    </citation>
    <scope>NUCLEOTIDE SEQUENCE [LARGE SCALE GENOMIC DNA]</scope>
    <source>
        <strain evidence="2 3">LX47W</strain>
    </source>
</reference>
<protein>
    <submittedName>
        <fullName evidence="2">Uncharacterized protein</fullName>
    </submittedName>
</protein>
<name>A0A7W2FD29_9BURK</name>
<dbReference type="AlphaFoldDB" id="A0A7W2FD29"/>
<evidence type="ECO:0000313" key="3">
    <source>
        <dbReference type="Proteomes" id="UP000573499"/>
    </source>
</evidence>
<proteinExistence type="predicted"/>
<feature type="compositionally biased region" description="Low complexity" evidence="1">
    <location>
        <begin position="23"/>
        <end position="32"/>
    </location>
</feature>